<comment type="caution">
    <text evidence="1">The sequence shown here is derived from an EMBL/GenBank/DDBJ whole genome shotgun (WGS) entry which is preliminary data.</text>
</comment>
<accession>X1BBR3</accession>
<dbReference type="AlphaFoldDB" id="X1BBR3"/>
<name>X1BBR3_9ZZZZ</name>
<dbReference type="PANTHER" id="PTHR37835">
    <property type="entry name" value="ALPHA-CLOSTRIPAIN"/>
    <property type="match status" value="1"/>
</dbReference>
<dbReference type="Pfam" id="PF03415">
    <property type="entry name" value="Peptidase_C11"/>
    <property type="match status" value="1"/>
</dbReference>
<dbReference type="InterPro" id="IPR005077">
    <property type="entry name" value="Peptidase_C11"/>
</dbReference>
<organism evidence="1">
    <name type="scientific">marine sediment metagenome</name>
    <dbReference type="NCBI Taxonomy" id="412755"/>
    <lineage>
        <taxon>unclassified sequences</taxon>
        <taxon>metagenomes</taxon>
        <taxon>ecological metagenomes</taxon>
    </lineage>
</organism>
<evidence type="ECO:0008006" key="2">
    <source>
        <dbReference type="Google" id="ProtNLM"/>
    </source>
</evidence>
<dbReference type="PANTHER" id="PTHR37835:SF1">
    <property type="entry name" value="ALPHA-CLOSTRIPAIN"/>
    <property type="match status" value="1"/>
</dbReference>
<gene>
    <name evidence="1" type="ORF">S01H4_21654</name>
</gene>
<dbReference type="EMBL" id="BART01009833">
    <property type="protein sequence ID" value="GAG81563.1"/>
    <property type="molecule type" value="Genomic_DNA"/>
</dbReference>
<evidence type="ECO:0000313" key="1">
    <source>
        <dbReference type="EMBL" id="GAG81563.1"/>
    </source>
</evidence>
<dbReference type="Gene3D" id="3.40.50.11970">
    <property type="match status" value="1"/>
</dbReference>
<proteinExistence type="predicted"/>
<protein>
    <recommendedName>
        <fullName evidence="2">Peptidase C11 clostripain</fullName>
    </recommendedName>
</protein>
<sequence>MTSVRTRFDLLGEKNTGDPNTLVDFVTWSKELAPADNYGLILWDHGAGLGGANFDDEDFHTMDWLTTPEITEALTGLSTDGPAVDLLSFDACLMSMAEIGYELRTLTDVYVASQENVGVDGYDYTTLFNSLGQNPGNITAEELGAGFVRSYHDSYAGDFRGFDTESAIRTSEFDSLADAMKQFEHH</sequence>
<reference evidence="1" key="1">
    <citation type="journal article" date="2014" name="Front. Microbiol.">
        <title>High frequency of phylogenetically diverse reductive dehalogenase-homologous genes in deep subseafloor sedimentary metagenomes.</title>
        <authorList>
            <person name="Kawai M."/>
            <person name="Futagami T."/>
            <person name="Toyoda A."/>
            <person name="Takaki Y."/>
            <person name="Nishi S."/>
            <person name="Hori S."/>
            <person name="Arai W."/>
            <person name="Tsubouchi T."/>
            <person name="Morono Y."/>
            <person name="Uchiyama I."/>
            <person name="Ito T."/>
            <person name="Fujiyama A."/>
            <person name="Inagaki F."/>
            <person name="Takami H."/>
        </authorList>
    </citation>
    <scope>NUCLEOTIDE SEQUENCE</scope>
    <source>
        <strain evidence="1">Expedition CK06-06</strain>
    </source>
</reference>